<sequence>MHPYRGIRIFSYSFQSVESRNLLDSIGIRIIPEKLISGITDFGVSGDLLTHPIIASYTE</sequence>
<reference evidence="1 2" key="1">
    <citation type="submission" date="2018-07" db="EMBL/GenBank/DDBJ databases">
        <title>Complete Genome and Methylome Analysis of Deinococcus wulumuqiensis NEB 479.</title>
        <authorList>
            <person name="Fomenkov A."/>
            <person name="Luyten Y."/>
            <person name="Vincze T."/>
            <person name="Anton B.P."/>
            <person name="Clark T."/>
            <person name="Roberts R.J."/>
            <person name="Morgan R.D."/>
        </authorList>
    </citation>
    <scope>NUCLEOTIDE SEQUENCE [LARGE SCALE GENOMIC DNA]</scope>
    <source>
        <strain evidence="1 2">NEB 479</strain>
        <plasmid evidence="2">Plasmid pdrdi</plasmid>
    </source>
</reference>
<evidence type="ECO:0000313" key="1">
    <source>
        <dbReference type="EMBL" id="AXH01018.1"/>
    </source>
</evidence>
<dbReference type="AlphaFoldDB" id="A0A345IMU5"/>
<protein>
    <submittedName>
        <fullName evidence="1">Uncharacterized protein</fullName>
    </submittedName>
</protein>
<dbReference type="KEGG" id="dwu:DVJ83_18155"/>
<dbReference type="EMBL" id="CP031163">
    <property type="protein sequence ID" value="AXH01018.1"/>
    <property type="molecule type" value="Genomic_DNA"/>
</dbReference>
<keyword evidence="1" id="KW-0614">Plasmid</keyword>
<name>A0A345IMU5_9DEIO</name>
<accession>A0A345IMU5</accession>
<evidence type="ECO:0000313" key="2">
    <source>
        <dbReference type="Proteomes" id="UP000253744"/>
    </source>
</evidence>
<proteinExistence type="predicted"/>
<organism evidence="1 2">
    <name type="scientific">Deinococcus wulumuqiensis</name>
    <dbReference type="NCBI Taxonomy" id="980427"/>
    <lineage>
        <taxon>Bacteria</taxon>
        <taxon>Thermotogati</taxon>
        <taxon>Deinococcota</taxon>
        <taxon>Deinococci</taxon>
        <taxon>Deinococcales</taxon>
        <taxon>Deinococcaceae</taxon>
        <taxon>Deinococcus</taxon>
    </lineage>
</organism>
<gene>
    <name evidence="1" type="ORF">DVJ83_18155</name>
</gene>
<dbReference type="Proteomes" id="UP000253744">
    <property type="component" value="Plasmid pDrdI"/>
</dbReference>
<geneLocation type="plasmid" evidence="2">
    <name>pdrdi</name>
</geneLocation>